<name>A0A6L8W8H1_9PROT</name>
<evidence type="ECO:0000313" key="1">
    <source>
        <dbReference type="EMBL" id="MZR31395.1"/>
    </source>
</evidence>
<evidence type="ECO:0000313" key="2">
    <source>
        <dbReference type="Proteomes" id="UP000476030"/>
    </source>
</evidence>
<dbReference type="EMBL" id="WTUW01000002">
    <property type="protein sequence ID" value="MZR31395.1"/>
    <property type="molecule type" value="Genomic_DNA"/>
</dbReference>
<proteinExistence type="predicted"/>
<dbReference type="RefSeq" id="WP_161315901.1">
    <property type="nucleotide sequence ID" value="NZ_WTUW01000002.1"/>
</dbReference>
<dbReference type="Proteomes" id="UP000476030">
    <property type="component" value="Unassembled WGS sequence"/>
</dbReference>
<dbReference type="AlphaFoldDB" id="A0A6L8W8H1"/>
<organism evidence="1 2">
    <name type="scientific">Sneathiella litorea</name>
    <dbReference type="NCBI Taxonomy" id="2606216"/>
    <lineage>
        <taxon>Bacteria</taxon>
        <taxon>Pseudomonadati</taxon>
        <taxon>Pseudomonadota</taxon>
        <taxon>Alphaproteobacteria</taxon>
        <taxon>Sneathiellales</taxon>
        <taxon>Sneathiellaceae</taxon>
        <taxon>Sneathiella</taxon>
    </lineage>
</organism>
<gene>
    <name evidence="1" type="ORF">GQE98_12195</name>
</gene>
<keyword evidence="2" id="KW-1185">Reference proteome</keyword>
<protein>
    <submittedName>
        <fullName evidence="1">Uncharacterized protein</fullName>
    </submittedName>
</protein>
<comment type="caution">
    <text evidence="1">The sequence shown here is derived from an EMBL/GenBank/DDBJ whole genome shotgun (WGS) entry which is preliminary data.</text>
</comment>
<reference evidence="1 2" key="1">
    <citation type="submission" date="2019-12" db="EMBL/GenBank/DDBJ databases">
        <title>Snethiella sp. nov. sp. isolated from sea sand.</title>
        <authorList>
            <person name="Kim J."/>
            <person name="Jeong S.E."/>
            <person name="Jung H.S."/>
            <person name="Jeon C.O."/>
        </authorList>
    </citation>
    <scope>NUCLEOTIDE SEQUENCE [LARGE SCALE GENOMIC DNA]</scope>
    <source>
        <strain evidence="1 2">DP05</strain>
    </source>
</reference>
<accession>A0A6L8W8H1</accession>
<sequence>MTTSQNTTLPCRSLMELKIRSRILLKAAMQEKPDALNALKQSGQLEPPFRHKDGLKAVSRLAGFKSWQHASHVLGGSAQIGEDMGELWYDSQCGSFLNIWCRNYEEARDQFERENNYFLFPYKTQFVVTNDEYVRAIGFQTNHPALQRNGRDFIEFYGSSGWDDLTFHRLQNVMGSASSA</sequence>